<comment type="similarity">
    <text evidence="2">Belongs to the choline/ethanolamine kinase family.</text>
</comment>
<dbReference type="EMBL" id="JALJOS010000015">
    <property type="protein sequence ID" value="KAK9830788.1"/>
    <property type="molecule type" value="Genomic_DNA"/>
</dbReference>
<dbReference type="Gene3D" id="3.90.1200.10">
    <property type="match status" value="1"/>
</dbReference>
<comment type="caution">
    <text evidence="4">The sequence shown here is derived from an EMBL/GenBank/DDBJ whole genome shotgun (WGS) entry which is preliminary data.</text>
</comment>
<accession>A0AAW1RB26</accession>
<reference evidence="4 5" key="1">
    <citation type="journal article" date="2024" name="Nat. Commun.">
        <title>Phylogenomics reveals the evolutionary origins of lichenization in chlorophyte algae.</title>
        <authorList>
            <person name="Puginier C."/>
            <person name="Libourel C."/>
            <person name="Otte J."/>
            <person name="Skaloud P."/>
            <person name="Haon M."/>
            <person name="Grisel S."/>
            <person name="Petersen M."/>
            <person name="Berrin J.G."/>
            <person name="Delaux P.M."/>
            <person name="Dal Grande F."/>
            <person name="Keller J."/>
        </authorList>
    </citation>
    <scope>NUCLEOTIDE SEQUENCE [LARGE SCALE GENOMIC DNA]</scope>
    <source>
        <strain evidence="4 5">SAG 2145</strain>
    </source>
</reference>
<dbReference type="SUPFAM" id="SSF56112">
    <property type="entry name" value="Protein kinase-like (PK-like)"/>
    <property type="match status" value="1"/>
</dbReference>
<dbReference type="Proteomes" id="UP001438707">
    <property type="component" value="Unassembled WGS sequence"/>
</dbReference>
<keyword evidence="5" id="KW-1185">Reference proteome</keyword>
<sequence length="369" mass="42605">MPERPARIEERCKAGQSPSEFAPTVKRLCRQLVQSWRNLKDQQIEVSALTGGISNSLYKVTAHDQVDREHDMVVVRVYADYPVPTHVDREREQQVLISLNSIGFGAEVLGIFGNGRIEAFLKMRELQPEDMGQPDMAAKIAKRLRQLHQHVPTNVPKHVPLFDDLQLLLKLAGSVKLNDPQQQRRKDDIYDGQQMAWEVREMKSIVESMDCPVVLSHLDLLANNIFVPADSKGTDFAVVDMQFIDFEYAAWCYQWYDLGNHFDEYAGFEGEYDRFPDQEQAKHFVRSYLQQGQHTPSEEEVEAGVAASLVFSLVAHLYWGIWFIFQSMYPPSEGFDYLGNAQMRLNEYHNRKSEFLNQYRRLARQQTAA</sequence>
<dbReference type="GO" id="GO:0006646">
    <property type="term" value="P:phosphatidylethanolamine biosynthetic process"/>
    <property type="evidence" value="ECO:0007669"/>
    <property type="project" value="TreeGrafter"/>
</dbReference>
<name>A0AAW1RB26_9CHLO</name>
<dbReference type="GO" id="GO:0004305">
    <property type="term" value="F:ethanolamine kinase activity"/>
    <property type="evidence" value="ECO:0007669"/>
    <property type="project" value="UniProtKB-EC"/>
</dbReference>
<gene>
    <name evidence="4" type="ORF">WJX74_007122</name>
</gene>
<evidence type="ECO:0000313" key="5">
    <source>
        <dbReference type="Proteomes" id="UP001438707"/>
    </source>
</evidence>
<comment type="pathway">
    <text evidence="1">Phospholipid metabolism; phosphatidylethanolamine biosynthesis; phosphatidylethanolamine from ethanolamine: step 1/3.</text>
</comment>
<evidence type="ECO:0000256" key="2">
    <source>
        <dbReference type="ARBA" id="ARBA00038211"/>
    </source>
</evidence>
<dbReference type="PANTHER" id="PTHR22603">
    <property type="entry name" value="CHOLINE/ETHANOALAMINE KINASE"/>
    <property type="match status" value="1"/>
</dbReference>
<dbReference type="GO" id="GO:0005737">
    <property type="term" value="C:cytoplasm"/>
    <property type="evidence" value="ECO:0007669"/>
    <property type="project" value="TreeGrafter"/>
</dbReference>
<dbReference type="Pfam" id="PF01633">
    <property type="entry name" value="Choline_kinase"/>
    <property type="match status" value="1"/>
</dbReference>
<evidence type="ECO:0000256" key="1">
    <source>
        <dbReference type="ARBA" id="ARBA00037883"/>
    </source>
</evidence>
<dbReference type="InterPro" id="IPR011009">
    <property type="entry name" value="Kinase-like_dom_sf"/>
</dbReference>
<protein>
    <recommendedName>
        <fullName evidence="3">ethanolamine kinase</fullName>
        <ecNumber evidence="3">2.7.1.82</ecNumber>
    </recommendedName>
</protein>
<dbReference type="Gene3D" id="3.30.200.20">
    <property type="entry name" value="Phosphorylase Kinase, domain 1"/>
    <property type="match status" value="1"/>
</dbReference>
<dbReference type="PANTHER" id="PTHR22603:SF66">
    <property type="entry name" value="ETHANOLAMINE KINASE"/>
    <property type="match status" value="1"/>
</dbReference>
<evidence type="ECO:0000313" key="4">
    <source>
        <dbReference type="EMBL" id="KAK9830788.1"/>
    </source>
</evidence>
<proteinExistence type="inferred from homology"/>
<dbReference type="AlphaFoldDB" id="A0AAW1RB26"/>
<dbReference type="EC" id="2.7.1.82" evidence="3"/>
<organism evidence="4 5">
    <name type="scientific">Apatococcus lobatus</name>
    <dbReference type="NCBI Taxonomy" id="904363"/>
    <lineage>
        <taxon>Eukaryota</taxon>
        <taxon>Viridiplantae</taxon>
        <taxon>Chlorophyta</taxon>
        <taxon>core chlorophytes</taxon>
        <taxon>Trebouxiophyceae</taxon>
        <taxon>Chlorellales</taxon>
        <taxon>Chlorellaceae</taxon>
        <taxon>Apatococcus</taxon>
    </lineage>
</organism>
<evidence type="ECO:0000256" key="3">
    <source>
        <dbReference type="ARBA" id="ARBA00038874"/>
    </source>
</evidence>